<evidence type="ECO:0000256" key="6">
    <source>
        <dbReference type="ARBA" id="ARBA00023143"/>
    </source>
</evidence>
<evidence type="ECO:0000256" key="4">
    <source>
        <dbReference type="ARBA" id="ARBA00016244"/>
    </source>
</evidence>
<accession>A0AAE3NZA2</accession>
<dbReference type="RefSeq" id="WP_321534995.1">
    <property type="nucleotide sequence ID" value="NZ_JARGDL010000003.1"/>
</dbReference>
<dbReference type="InterPro" id="IPR002371">
    <property type="entry name" value="FlgK"/>
</dbReference>
<name>A0AAE3NZA2_9BACT</name>
<evidence type="ECO:0000256" key="3">
    <source>
        <dbReference type="ARBA" id="ARBA00009677"/>
    </source>
</evidence>
<evidence type="ECO:0000313" key="9">
    <source>
        <dbReference type="EMBL" id="MDF1611229.1"/>
    </source>
</evidence>
<evidence type="ECO:0000256" key="1">
    <source>
        <dbReference type="ARBA" id="ARBA00004365"/>
    </source>
</evidence>
<sequence length="464" mass="51282">MGIGRLLDISVRTMSTYQRAIDVAAQNISNAGNPDYTRQKVLFANEIGEKGNGMGIKIQDVLRIRNDILDMQLRKYQSSLSDSEKRSEVLKQIEAVISEPSSNGLSNYINEFFNSWDALSANPNSQQLRLTVIQKAQALSTRFKDTIDGFSEIQYMLQQDANSQVDTINGYLKGIYELNQKVYDAEARGTKANELKDQRDALIDKLSKIINITVQKSDYGAVSINVGGIFGADQNNFNEFEAKMVDGKLRLVAKNDPNTLAYINAGEFYAVSDLLSNKITSYKTSYENLAKNFVEQVNSIHLNGYTLPISGASQTNIPFFGELNSSGDVINAFVDGEIKINPAILSDSKYIAASSVAGYEGDNQIAVQIAELSKTKISGLDNQTVNEYYTSIINSIAQEKVNADNSIASNELVVQNLNSQKQSYSGVSLDEEMTNVMKYQRSYEASAKLIKIADQILDTIINLI</sequence>
<dbReference type="EMBL" id="JARGDL010000003">
    <property type="protein sequence ID" value="MDF1611229.1"/>
    <property type="molecule type" value="Genomic_DNA"/>
</dbReference>
<comment type="subcellular location">
    <subcellularLocation>
        <location evidence="1">Bacterial flagellum</location>
    </subcellularLocation>
    <subcellularLocation>
        <location evidence="2">Secreted</location>
    </subcellularLocation>
</comment>
<dbReference type="PANTHER" id="PTHR30033">
    <property type="entry name" value="FLAGELLAR HOOK-ASSOCIATED PROTEIN 1"/>
    <property type="match status" value="1"/>
</dbReference>
<dbReference type="GO" id="GO:0005198">
    <property type="term" value="F:structural molecule activity"/>
    <property type="evidence" value="ECO:0007669"/>
    <property type="project" value="InterPro"/>
</dbReference>
<dbReference type="InterPro" id="IPR053927">
    <property type="entry name" value="FlgK_helical"/>
</dbReference>
<dbReference type="SUPFAM" id="SSF64518">
    <property type="entry name" value="Phase 1 flagellin"/>
    <property type="match status" value="1"/>
</dbReference>
<evidence type="ECO:0000259" key="7">
    <source>
        <dbReference type="Pfam" id="PF06429"/>
    </source>
</evidence>
<keyword evidence="9" id="KW-0282">Flagellum</keyword>
<dbReference type="GO" id="GO:0044780">
    <property type="term" value="P:bacterial-type flagellum assembly"/>
    <property type="evidence" value="ECO:0007669"/>
    <property type="project" value="InterPro"/>
</dbReference>
<comment type="caution">
    <text evidence="9">The sequence shown here is derived from an EMBL/GenBank/DDBJ whole genome shotgun (WGS) entry which is preliminary data.</text>
</comment>
<evidence type="ECO:0000256" key="2">
    <source>
        <dbReference type="ARBA" id="ARBA00004613"/>
    </source>
</evidence>
<dbReference type="GO" id="GO:0009424">
    <property type="term" value="C:bacterial-type flagellum hook"/>
    <property type="evidence" value="ECO:0007669"/>
    <property type="project" value="InterPro"/>
</dbReference>
<reference evidence="9" key="1">
    <citation type="submission" date="2023-03" db="EMBL/GenBank/DDBJ databases">
        <title>Stygiobacter electus gen. nov., sp. nov., facultatively anaerobic thermotolerant bacterium of the class Ignavibacteria from a well of Yessentuki mineral water deposit.</title>
        <authorList>
            <person name="Podosokorskaya O.A."/>
            <person name="Elcheninov A.G."/>
            <person name="Petrova N.F."/>
            <person name="Zavarzina D.G."/>
            <person name="Kublanov I.V."/>
            <person name="Merkel A.Y."/>
        </authorList>
    </citation>
    <scope>NUCLEOTIDE SEQUENCE</scope>
    <source>
        <strain evidence="9">09-Me</strain>
    </source>
</reference>
<proteinExistence type="inferred from homology"/>
<dbReference type="Proteomes" id="UP001221302">
    <property type="component" value="Unassembled WGS sequence"/>
</dbReference>
<comment type="similarity">
    <text evidence="3">Belongs to the flagella basal body rod proteins family.</text>
</comment>
<feature type="domain" description="Flagellar hook-associated protein FlgK helical" evidence="8">
    <location>
        <begin position="90"/>
        <end position="311"/>
    </location>
</feature>
<dbReference type="NCBIfam" id="TIGR02492">
    <property type="entry name" value="flgK_ends"/>
    <property type="match status" value="1"/>
</dbReference>
<keyword evidence="6" id="KW-0975">Bacterial flagellum</keyword>
<dbReference type="Pfam" id="PF06429">
    <property type="entry name" value="Flg_bbr_C"/>
    <property type="match status" value="1"/>
</dbReference>
<keyword evidence="5" id="KW-0964">Secreted</keyword>
<dbReference type="GO" id="GO:0005576">
    <property type="term" value="C:extracellular region"/>
    <property type="evidence" value="ECO:0007669"/>
    <property type="project" value="UniProtKB-SubCell"/>
</dbReference>
<gene>
    <name evidence="9" type="primary">flgK</name>
    <name evidence="9" type="ORF">P0M35_03640</name>
</gene>
<dbReference type="InterPro" id="IPR010930">
    <property type="entry name" value="Flg_bb/hook_C_dom"/>
</dbReference>
<feature type="domain" description="Flagellar basal-body/hook protein C-terminal" evidence="7">
    <location>
        <begin position="423"/>
        <end position="463"/>
    </location>
</feature>
<evidence type="ECO:0000259" key="8">
    <source>
        <dbReference type="Pfam" id="PF22638"/>
    </source>
</evidence>
<evidence type="ECO:0000313" key="10">
    <source>
        <dbReference type="Proteomes" id="UP001221302"/>
    </source>
</evidence>
<dbReference type="PANTHER" id="PTHR30033:SF1">
    <property type="entry name" value="FLAGELLAR HOOK-ASSOCIATED PROTEIN 1"/>
    <property type="match status" value="1"/>
</dbReference>
<organism evidence="9 10">
    <name type="scientific">Stygiobacter electus</name>
    <dbReference type="NCBI Taxonomy" id="3032292"/>
    <lineage>
        <taxon>Bacteria</taxon>
        <taxon>Pseudomonadati</taxon>
        <taxon>Ignavibacteriota</taxon>
        <taxon>Ignavibacteria</taxon>
        <taxon>Ignavibacteriales</taxon>
        <taxon>Melioribacteraceae</taxon>
        <taxon>Stygiobacter</taxon>
    </lineage>
</organism>
<keyword evidence="10" id="KW-1185">Reference proteome</keyword>
<keyword evidence="9" id="KW-0966">Cell projection</keyword>
<dbReference type="Pfam" id="PF22638">
    <property type="entry name" value="FlgK_D1"/>
    <property type="match status" value="1"/>
</dbReference>
<evidence type="ECO:0000256" key="5">
    <source>
        <dbReference type="ARBA" id="ARBA00022525"/>
    </source>
</evidence>
<keyword evidence="9" id="KW-0969">Cilium</keyword>
<dbReference type="AlphaFoldDB" id="A0AAE3NZA2"/>
<protein>
    <recommendedName>
        <fullName evidence="4">Flagellar hook-associated protein 1</fullName>
    </recommendedName>
</protein>